<dbReference type="InterPro" id="IPR009744">
    <property type="entry name" value="VirC1"/>
</dbReference>
<evidence type="ECO:0000313" key="2">
    <source>
        <dbReference type="Proteomes" id="UP000193804"/>
    </source>
</evidence>
<name>A0A1X7LEJ9_9BACT</name>
<dbReference type="PANTHER" id="PTHR13696:SF52">
    <property type="entry name" value="PARA FAMILY PROTEIN CT_582"/>
    <property type="match status" value="1"/>
</dbReference>
<gene>
    <name evidence="1" type="ORF">SAMN05661096_03902</name>
</gene>
<organism evidence="1 2">
    <name type="scientific">Marivirga sericea</name>
    <dbReference type="NCBI Taxonomy" id="1028"/>
    <lineage>
        <taxon>Bacteria</taxon>
        <taxon>Pseudomonadati</taxon>
        <taxon>Bacteroidota</taxon>
        <taxon>Cytophagia</taxon>
        <taxon>Cytophagales</taxon>
        <taxon>Marivirgaceae</taxon>
        <taxon>Marivirga</taxon>
    </lineage>
</organism>
<sequence length="206" mass="22829">MTKIISFISRKGGTGKTTSAIHFATMLHSLGYSLAMLETDTNYTLNTLRKMELYKTGAKESAVFPIIGSEDHKALEDIEELKSRNLDFIVVDSAGKTTDEHIKKLSLNSHLVIVPTSLTPNDLLVTYQTVEDIKHALTENENLKILVLPNRVHSATKIETVKDALSELDANILEVKVPAKNIFANFSTILAEKEFLPITKAILSHL</sequence>
<dbReference type="Pfam" id="PF07015">
    <property type="entry name" value="VirC1"/>
    <property type="match status" value="1"/>
</dbReference>
<dbReference type="InterPro" id="IPR050678">
    <property type="entry name" value="DNA_Partitioning_ATPase"/>
</dbReference>
<keyword evidence="2" id="KW-1185">Reference proteome</keyword>
<dbReference type="EMBL" id="FXAW01000010">
    <property type="protein sequence ID" value="SMG52258.1"/>
    <property type="molecule type" value="Genomic_DNA"/>
</dbReference>
<dbReference type="Proteomes" id="UP000193804">
    <property type="component" value="Unassembled WGS sequence"/>
</dbReference>
<dbReference type="PANTHER" id="PTHR13696">
    <property type="entry name" value="P-LOOP CONTAINING NUCLEOSIDE TRIPHOSPHATE HYDROLASE"/>
    <property type="match status" value="1"/>
</dbReference>
<dbReference type="PIRSF" id="PIRSF009320">
    <property type="entry name" value="Nuc_binding_HP_1000"/>
    <property type="match status" value="1"/>
</dbReference>
<dbReference type="InterPro" id="IPR027417">
    <property type="entry name" value="P-loop_NTPase"/>
</dbReference>
<protein>
    <submittedName>
        <fullName evidence="1">Chromosome partitioning protein</fullName>
    </submittedName>
</protein>
<reference evidence="2" key="1">
    <citation type="submission" date="2017-04" db="EMBL/GenBank/DDBJ databases">
        <authorList>
            <person name="Varghese N."/>
            <person name="Submissions S."/>
        </authorList>
    </citation>
    <scope>NUCLEOTIDE SEQUENCE [LARGE SCALE GENOMIC DNA]</scope>
    <source>
        <strain evidence="2">DSM 4125</strain>
    </source>
</reference>
<dbReference type="OrthoDB" id="978593at2"/>
<dbReference type="Gene3D" id="3.40.50.300">
    <property type="entry name" value="P-loop containing nucleotide triphosphate hydrolases"/>
    <property type="match status" value="1"/>
</dbReference>
<accession>A0A1X7LEJ9</accession>
<dbReference type="RefSeq" id="WP_085519020.1">
    <property type="nucleotide sequence ID" value="NZ_FXAW01000010.1"/>
</dbReference>
<dbReference type="AlphaFoldDB" id="A0A1X7LEJ9"/>
<proteinExistence type="predicted"/>
<dbReference type="STRING" id="1028.SAMN05661096_03902"/>
<evidence type="ECO:0000313" key="1">
    <source>
        <dbReference type="EMBL" id="SMG52258.1"/>
    </source>
</evidence>
<dbReference type="CDD" id="cd02042">
    <property type="entry name" value="ParAB_family"/>
    <property type="match status" value="1"/>
</dbReference>
<dbReference type="SUPFAM" id="SSF52540">
    <property type="entry name" value="P-loop containing nucleoside triphosphate hydrolases"/>
    <property type="match status" value="1"/>
</dbReference>